<dbReference type="SUPFAM" id="SSF69618">
    <property type="entry name" value="HemD-like"/>
    <property type="match status" value="1"/>
</dbReference>
<evidence type="ECO:0000259" key="1">
    <source>
        <dbReference type="Pfam" id="PF02602"/>
    </source>
</evidence>
<dbReference type="HOGENOM" id="CLU_080916_0_0_7"/>
<dbReference type="CDD" id="cd06578">
    <property type="entry name" value="HemD"/>
    <property type="match status" value="1"/>
</dbReference>
<proteinExistence type="predicted"/>
<accession>I3XVI4</accession>
<dbReference type="GO" id="GO:0004852">
    <property type="term" value="F:uroporphyrinogen-III synthase activity"/>
    <property type="evidence" value="ECO:0007669"/>
    <property type="project" value="InterPro"/>
</dbReference>
<dbReference type="InterPro" id="IPR003754">
    <property type="entry name" value="4pyrrol_synth_uPrphyn_synth"/>
</dbReference>
<name>I3XVI4_SULBS</name>
<feature type="domain" description="Tetrapyrrole biosynthesis uroporphyrinogen III synthase" evidence="1">
    <location>
        <begin position="20"/>
        <end position="208"/>
    </location>
</feature>
<sequence length="214" mass="23705">MGIKSAPIYLFSDQSHEGVEHLPLFEIVFTSSSPRLEEVDAIIFTSKNSVKALELCGVYWQDKACYAIGEGTAAAIRACGGNLLFTCKHSYGDLFAHELIPLLKDKRVFFPRAKEVISPLFEILHSAGVTIFQEIMYETLCRHYAPVYAPAKNAILIFTSPSTVHCFLKNFSWDESYRTIVIGTKTAAVLPLHVKPIIAEVQTIAHCVALAKAL</sequence>
<evidence type="ECO:0000313" key="2">
    <source>
        <dbReference type="EMBL" id="AFL67958.1"/>
    </source>
</evidence>
<dbReference type="OrthoDB" id="5328023at2"/>
<dbReference type="PATRIC" id="fig|760154.4.peg.649"/>
<dbReference type="AlphaFoldDB" id="I3XVI4"/>
<dbReference type="Proteomes" id="UP000006176">
    <property type="component" value="Chromosome"/>
</dbReference>
<dbReference type="EMBL" id="CP003333">
    <property type="protein sequence ID" value="AFL67958.1"/>
    <property type="molecule type" value="Genomic_DNA"/>
</dbReference>
<dbReference type="GO" id="GO:0033014">
    <property type="term" value="P:tetrapyrrole biosynthetic process"/>
    <property type="evidence" value="ECO:0007669"/>
    <property type="project" value="InterPro"/>
</dbReference>
<evidence type="ECO:0000313" key="3">
    <source>
        <dbReference type="Proteomes" id="UP000006176"/>
    </source>
</evidence>
<dbReference type="STRING" id="760154.Sulba_0650"/>
<dbReference type="eggNOG" id="COG1587">
    <property type="taxonomic scope" value="Bacteria"/>
</dbReference>
<gene>
    <name evidence="2" type="ordered locus">Sulba_0650</name>
</gene>
<dbReference type="InterPro" id="IPR036108">
    <property type="entry name" value="4pyrrol_syn_uPrphyn_synt_sf"/>
</dbReference>
<dbReference type="KEGG" id="sba:Sulba_0650"/>
<organism evidence="2 3">
    <name type="scientific">Sulfurospirillum barnesii (strain ATCC 700032 / DSM 10660 / SES-3)</name>
    <dbReference type="NCBI Taxonomy" id="760154"/>
    <lineage>
        <taxon>Bacteria</taxon>
        <taxon>Pseudomonadati</taxon>
        <taxon>Campylobacterota</taxon>
        <taxon>Epsilonproteobacteria</taxon>
        <taxon>Campylobacterales</taxon>
        <taxon>Sulfurospirillaceae</taxon>
        <taxon>Sulfurospirillum</taxon>
    </lineage>
</organism>
<dbReference type="Pfam" id="PF02602">
    <property type="entry name" value="HEM4"/>
    <property type="match status" value="1"/>
</dbReference>
<reference evidence="2 3" key="1">
    <citation type="submission" date="2012-06" db="EMBL/GenBank/DDBJ databases">
        <title>Complete sequence of Sulfurospirillum barnesii SES-3.</title>
        <authorList>
            <consortium name="US DOE Joint Genome Institute"/>
            <person name="Lucas S."/>
            <person name="Han J."/>
            <person name="Lapidus A."/>
            <person name="Cheng J.-F."/>
            <person name="Goodwin L."/>
            <person name="Pitluck S."/>
            <person name="Peters L."/>
            <person name="Ovchinnikova G."/>
            <person name="Lu M."/>
            <person name="Detter J.C."/>
            <person name="Han C."/>
            <person name="Tapia R."/>
            <person name="Land M."/>
            <person name="Hauser L."/>
            <person name="Kyrpides N."/>
            <person name="Ivanova N."/>
            <person name="Pagani I."/>
            <person name="Stolz J."/>
            <person name="Arkin A."/>
            <person name="Dehal P."/>
            <person name="Oremland R."/>
            <person name="Saltikov C."/>
            <person name="Basu P."/>
            <person name="Hollibaugh J."/>
            <person name="Newman D."/>
            <person name="Stolyar S."/>
            <person name="Hazen T."/>
            <person name="Woyke T."/>
        </authorList>
    </citation>
    <scope>NUCLEOTIDE SEQUENCE [LARGE SCALE GENOMIC DNA]</scope>
    <source>
        <strain evidence="3">ATCC 700032 / DSM 10660 / SES-3</strain>
    </source>
</reference>
<protein>
    <submittedName>
        <fullName evidence="2">Uroporphyrinogen-III synthase</fullName>
    </submittedName>
</protein>
<keyword evidence="3" id="KW-1185">Reference proteome</keyword>
<dbReference type="Gene3D" id="3.40.50.10090">
    <property type="match status" value="2"/>
</dbReference>